<keyword evidence="3" id="KW-1003">Cell membrane</keyword>
<dbReference type="GO" id="GO:0005886">
    <property type="term" value="C:plasma membrane"/>
    <property type="evidence" value="ECO:0007669"/>
    <property type="project" value="UniProtKB-SubCell"/>
</dbReference>
<evidence type="ECO:0000256" key="8">
    <source>
        <dbReference type="RuleBase" id="RU363032"/>
    </source>
</evidence>
<evidence type="ECO:0000313" key="10">
    <source>
        <dbReference type="EMBL" id="KGM32598.1"/>
    </source>
</evidence>
<feature type="transmembrane region" description="Helical" evidence="8">
    <location>
        <begin position="100"/>
        <end position="122"/>
    </location>
</feature>
<dbReference type="AlphaFoldDB" id="A0A0A0D441"/>
<name>A0A0A0D441_9PROT</name>
<keyword evidence="2 8" id="KW-0813">Transport</keyword>
<sequence length="262" mass="27292">MNGAGRLLSTLAGIVYAMILAPIVVVVALAFSADDFIVFPPSGYSLRWFQALAGNGPLLDALLLSAQIACVVTALSLLLGVPAALALNKGGFPGREALQGFFLAPLLLPTLIIGLALLLFFTPLRLTATLPGLVLGHMIVTLPFVIRMMTTAFSTLPDDIEAAAATLGATPWRVVRRVTLPLAAPGLVACGALSFLLSFDETVISLFIAGPRASTLPVEMVRYVEGRTDPLVAALSVVLIAATLLVVILVERLVGVARAVGN</sequence>
<evidence type="ECO:0000256" key="1">
    <source>
        <dbReference type="ARBA" id="ARBA00004429"/>
    </source>
</evidence>
<dbReference type="EMBL" id="JANX01000292">
    <property type="protein sequence ID" value="KGM32598.1"/>
    <property type="molecule type" value="Genomic_DNA"/>
</dbReference>
<comment type="caution">
    <text evidence="10">The sequence shown here is derived from an EMBL/GenBank/DDBJ whole genome shotgun (WGS) entry which is preliminary data.</text>
</comment>
<organism evidence="10 11">
    <name type="scientific">Inquilinus limosus MP06</name>
    <dbReference type="NCBI Taxonomy" id="1398085"/>
    <lineage>
        <taxon>Bacteria</taxon>
        <taxon>Pseudomonadati</taxon>
        <taxon>Pseudomonadota</taxon>
        <taxon>Alphaproteobacteria</taxon>
        <taxon>Rhodospirillales</taxon>
        <taxon>Rhodospirillaceae</taxon>
        <taxon>Inquilinus</taxon>
    </lineage>
</organism>
<keyword evidence="5 8" id="KW-0812">Transmembrane</keyword>
<feature type="transmembrane region" description="Helical" evidence="8">
    <location>
        <begin position="7"/>
        <end position="31"/>
    </location>
</feature>
<dbReference type="OrthoDB" id="9815533at2"/>
<dbReference type="SUPFAM" id="SSF161098">
    <property type="entry name" value="MetI-like"/>
    <property type="match status" value="1"/>
</dbReference>
<dbReference type="PANTHER" id="PTHR43357">
    <property type="entry name" value="INNER MEMBRANE ABC TRANSPORTER PERMEASE PROTEIN YDCV"/>
    <property type="match status" value="1"/>
</dbReference>
<evidence type="ECO:0000259" key="9">
    <source>
        <dbReference type="PROSITE" id="PS50928"/>
    </source>
</evidence>
<keyword evidence="7 8" id="KW-0472">Membrane</keyword>
<feature type="domain" description="ABC transmembrane type-1" evidence="9">
    <location>
        <begin position="62"/>
        <end position="250"/>
    </location>
</feature>
<evidence type="ECO:0000256" key="2">
    <source>
        <dbReference type="ARBA" id="ARBA00022448"/>
    </source>
</evidence>
<dbReference type="CDD" id="cd06261">
    <property type="entry name" value="TM_PBP2"/>
    <property type="match status" value="1"/>
</dbReference>
<dbReference type="GO" id="GO:0055085">
    <property type="term" value="P:transmembrane transport"/>
    <property type="evidence" value="ECO:0007669"/>
    <property type="project" value="InterPro"/>
</dbReference>
<dbReference type="PROSITE" id="PS50928">
    <property type="entry name" value="ABC_TM1"/>
    <property type="match status" value="1"/>
</dbReference>
<reference evidence="10 11" key="1">
    <citation type="submission" date="2014-01" db="EMBL/GenBank/DDBJ databases">
        <title>Genome sequence determination for a cystic fibrosis isolate, Inquilinus limosus.</title>
        <authorList>
            <person name="Pino M."/>
            <person name="Di Conza J."/>
            <person name="Gutkind G."/>
        </authorList>
    </citation>
    <scope>NUCLEOTIDE SEQUENCE [LARGE SCALE GENOMIC DNA]</scope>
    <source>
        <strain evidence="10 11">MP06</strain>
    </source>
</reference>
<proteinExistence type="inferred from homology"/>
<dbReference type="Pfam" id="PF00528">
    <property type="entry name" value="BPD_transp_1"/>
    <property type="match status" value="1"/>
</dbReference>
<dbReference type="Proteomes" id="UP000029995">
    <property type="component" value="Unassembled WGS sequence"/>
</dbReference>
<dbReference type="InterPro" id="IPR035906">
    <property type="entry name" value="MetI-like_sf"/>
</dbReference>
<gene>
    <name evidence="10" type="ORF">P409_20475</name>
</gene>
<protein>
    <submittedName>
        <fullName evidence="10">Polyamine ABC transporter permease</fullName>
    </submittedName>
</protein>
<dbReference type="InterPro" id="IPR000515">
    <property type="entry name" value="MetI-like"/>
</dbReference>
<comment type="subcellular location">
    <subcellularLocation>
        <location evidence="1">Cell inner membrane</location>
        <topology evidence="1">Multi-pass membrane protein</topology>
    </subcellularLocation>
    <subcellularLocation>
        <location evidence="8">Cell membrane</location>
        <topology evidence="8">Multi-pass membrane protein</topology>
    </subcellularLocation>
</comment>
<dbReference type="PANTHER" id="PTHR43357:SF4">
    <property type="entry name" value="INNER MEMBRANE ABC TRANSPORTER PERMEASE PROTEIN YDCV"/>
    <property type="match status" value="1"/>
</dbReference>
<feature type="transmembrane region" description="Helical" evidence="8">
    <location>
        <begin position="230"/>
        <end position="250"/>
    </location>
</feature>
<evidence type="ECO:0000256" key="7">
    <source>
        <dbReference type="ARBA" id="ARBA00023136"/>
    </source>
</evidence>
<evidence type="ECO:0000256" key="4">
    <source>
        <dbReference type="ARBA" id="ARBA00022519"/>
    </source>
</evidence>
<evidence type="ECO:0000256" key="3">
    <source>
        <dbReference type="ARBA" id="ARBA00022475"/>
    </source>
</evidence>
<comment type="similarity">
    <text evidence="8">Belongs to the binding-protein-dependent transport system permease family.</text>
</comment>
<evidence type="ECO:0000313" key="11">
    <source>
        <dbReference type="Proteomes" id="UP000029995"/>
    </source>
</evidence>
<keyword evidence="6 8" id="KW-1133">Transmembrane helix</keyword>
<accession>A0A0A0D441</accession>
<keyword evidence="4" id="KW-0997">Cell inner membrane</keyword>
<feature type="transmembrane region" description="Helical" evidence="8">
    <location>
        <begin position="182"/>
        <end position="210"/>
    </location>
</feature>
<dbReference type="RefSeq" id="WP_034842770.1">
    <property type="nucleotide sequence ID" value="NZ_JANX01000292.1"/>
</dbReference>
<evidence type="ECO:0000256" key="6">
    <source>
        <dbReference type="ARBA" id="ARBA00022989"/>
    </source>
</evidence>
<feature type="transmembrane region" description="Helical" evidence="8">
    <location>
        <begin position="128"/>
        <end position="146"/>
    </location>
</feature>
<feature type="transmembrane region" description="Helical" evidence="8">
    <location>
        <begin position="62"/>
        <end position="88"/>
    </location>
</feature>
<evidence type="ECO:0000256" key="5">
    <source>
        <dbReference type="ARBA" id="ARBA00022692"/>
    </source>
</evidence>
<dbReference type="Gene3D" id="1.10.3720.10">
    <property type="entry name" value="MetI-like"/>
    <property type="match status" value="1"/>
</dbReference>